<dbReference type="Proteomes" id="UP001501495">
    <property type="component" value="Unassembled WGS sequence"/>
</dbReference>
<dbReference type="Pfam" id="PF26571">
    <property type="entry name" value="VldE"/>
    <property type="match status" value="1"/>
</dbReference>
<keyword evidence="1" id="KW-0732">Signal</keyword>
<sequence length="268" mass="27927">MPVLVAAPLAVLATAGAVTFGVLAQDGAPAPRDVAAARLSDAAAAAVSEALAEGAEERADARAERVSRDAARTELAVTLAQTPRWTTTALNLWSASGASARKVGEIEAGKKVLITGRTADDRVEVVVDGVARWVTAGYLSEDKPLAATAGLSTAPCPDGSVENGLTAGAVAVYRAVCHAFPQITTYGGWDDHGEHSSGKALDIMTSDVALGDAIAAYLQRNAAALGLFDIIWRQRIWTPERASEGWRPMSDRGSATANHYDHVHVAVY</sequence>
<dbReference type="RefSeq" id="WP_344732416.1">
    <property type="nucleotide sequence ID" value="NZ_BAAAZH010000010.1"/>
</dbReference>
<evidence type="ECO:0000256" key="1">
    <source>
        <dbReference type="SAM" id="SignalP"/>
    </source>
</evidence>
<dbReference type="EMBL" id="BAAAZH010000010">
    <property type="protein sequence ID" value="GAA4114434.1"/>
    <property type="molecule type" value="Genomic_DNA"/>
</dbReference>
<proteinExistence type="predicted"/>
<comment type="caution">
    <text evidence="3">The sequence shown here is derived from an EMBL/GenBank/DDBJ whole genome shotgun (WGS) entry which is preliminary data.</text>
</comment>
<feature type="signal peptide" evidence="1">
    <location>
        <begin position="1"/>
        <end position="24"/>
    </location>
</feature>
<evidence type="ECO:0000259" key="2">
    <source>
        <dbReference type="Pfam" id="PF26571"/>
    </source>
</evidence>
<gene>
    <name evidence="3" type="ORF">GCM10022215_12530</name>
</gene>
<dbReference type="InterPro" id="IPR058593">
    <property type="entry name" value="ARB_07466-like_C"/>
</dbReference>
<protein>
    <recommendedName>
        <fullName evidence="2">ARB-07466-like C-terminal domain-containing protein</fullName>
    </recommendedName>
</protein>
<feature type="chain" id="PRO_5046891487" description="ARB-07466-like C-terminal domain-containing protein" evidence="1">
    <location>
        <begin position="25"/>
        <end position="268"/>
    </location>
</feature>
<evidence type="ECO:0000313" key="4">
    <source>
        <dbReference type="Proteomes" id="UP001501495"/>
    </source>
</evidence>
<feature type="domain" description="ARB-07466-like C-terminal" evidence="2">
    <location>
        <begin position="161"/>
        <end position="260"/>
    </location>
</feature>
<keyword evidence="4" id="KW-1185">Reference proteome</keyword>
<organism evidence="3 4">
    <name type="scientific">Nocardioides fonticola</name>
    <dbReference type="NCBI Taxonomy" id="450363"/>
    <lineage>
        <taxon>Bacteria</taxon>
        <taxon>Bacillati</taxon>
        <taxon>Actinomycetota</taxon>
        <taxon>Actinomycetes</taxon>
        <taxon>Propionibacteriales</taxon>
        <taxon>Nocardioidaceae</taxon>
        <taxon>Nocardioides</taxon>
    </lineage>
</organism>
<evidence type="ECO:0000313" key="3">
    <source>
        <dbReference type="EMBL" id="GAA4114434.1"/>
    </source>
</evidence>
<accession>A0ABP7XFV3</accession>
<name>A0ABP7XFV3_9ACTN</name>
<reference evidence="4" key="1">
    <citation type="journal article" date="2019" name="Int. J. Syst. Evol. Microbiol.">
        <title>The Global Catalogue of Microorganisms (GCM) 10K type strain sequencing project: providing services to taxonomists for standard genome sequencing and annotation.</title>
        <authorList>
            <consortium name="The Broad Institute Genomics Platform"/>
            <consortium name="The Broad Institute Genome Sequencing Center for Infectious Disease"/>
            <person name="Wu L."/>
            <person name="Ma J."/>
        </authorList>
    </citation>
    <scope>NUCLEOTIDE SEQUENCE [LARGE SCALE GENOMIC DNA]</scope>
    <source>
        <strain evidence="4">JCM 16703</strain>
    </source>
</reference>